<sequence length="444" mass="47656">MLDFGHSTSGYLLTDRREDSSKLVMPQTPSISSVPESNPTPSTDRQSAQAVDVLVAGSLASDTMCDHQPFHITAHSTSPALHTSNPSSISQSPGGVGRNVAMAAHLAGVNVVLASAVANDLAGLSLVDHVVKSGLPATAIRRLSISDGARTAQYVAINDTNKDLVVAMADMSIFSRPELEAADYWTARMEESKPKWVVVDANWSPTILSSIFAAAKACGARIAFEPVSIAKAARLFHKDNYFITSTKVVPDHVVSLASPNHLELSALYNAARDAMMFESEHWWSVIDSFGLSGTRSQDVLVSIAGRELVEQGIPQQCIQLLPFIPNLVTKLGRRGCLLTCLLCRGDERLRRPENAPYVLSTKFSDSDLGGLYMRLIPPSTEVDQDHIVSVNGVGDTMLGVAVAGLARGRTLEDVLPIAQEAAVLTLKSPEAVSPQVRAIQDRLR</sequence>
<dbReference type="HOGENOM" id="CLU_056966_0_0_1"/>
<feature type="region of interest" description="Disordered" evidence="2">
    <location>
        <begin position="1"/>
        <end position="48"/>
    </location>
</feature>
<feature type="compositionally biased region" description="Polar residues" evidence="2">
    <location>
        <begin position="27"/>
        <end position="48"/>
    </location>
</feature>
<keyword evidence="1" id="KW-0479">Metal-binding</keyword>
<reference evidence="4 5" key="1">
    <citation type="submission" date="2015-01" db="EMBL/GenBank/DDBJ databases">
        <title>The Genome Sequence of Capronia semiimmersa CBS27337.</title>
        <authorList>
            <consortium name="The Broad Institute Genomics Platform"/>
            <person name="Cuomo C."/>
            <person name="de Hoog S."/>
            <person name="Gorbushina A."/>
            <person name="Stielow B."/>
            <person name="Teixiera M."/>
            <person name="Abouelleil A."/>
            <person name="Chapman S.B."/>
            <person name="Priest M."/>
            <person name="Young S.K."/>
            <person name="Wortman J."/>
            <person name="Nusbaum C."/>
            <person name="Birren B."/>
        </authorList>
    </citation>
    <scope>NUCLEOTIDE SEQUENCE [LARGE SCALE GENOMIC DNA]</scope>
    <source>
        <strain evidence="4 5">CBS 27337</strain>
    </source>
</reference>
<evidence type="ECO:0000313" key="4">
    <source>
        <dbReference type="EMBL" id="KIW73464.1"/>
    </source>
</evidence>
<accession>A0A0D2GM54</accession>
<dbReference type="AlphaFoldDB" id="A0A0D2GM54"/>
<feature type="domain" description="Carbohydrate kinase PfkB" evidence="3">
    <location>
        <begin position="83"/>
        <end position="271"/>
    </location>
</feature>
<feature type="region of interest" description="Disordered" evidence="2">
    <location>
        <begin position="76"/>
        <end position="95"/>
    </location>
</feature>
<protein>
    <recommendedName>
        <fullName evidence="3">Carbohydrate kinase PfkB domain-containing protein</fullName>
    </recommendedName>
</protein>
<evidence type="ECO:0000259" key="3">
    <source>
        <dbReference type="Pfam" id="PF00294"/>
    </source>
</evidence>
<dbReference type="EMBL" id="KN846956">
    <property type="protein sequence ID" value="KIW73464.1"/>
    <property type="molecule type" value="Genomic_DNA"/>
</dbReference>
<dbReference type="PANTHER" id="PTHR42909:SF1">
    <property type="entry name" value="CARBOHYDRATE KINASE PFKB DOMAIN-CONTAINING PROTEIN"/>
    <property type="match status" value="1"/>
</dbReference>
<organism evidence="4 5">
    <name type="scientific">Phialophora macrospora</name>
    <dbReference type="NCBI Taxonomy" id="1851006"/>
    <lineage>
        <taxon>Eukaryota</taxon>
        <taxon>Fungi</taxon>
        <taxon>Dikarya</taxon>
        <taxon>Ascomycota</taxon>
        <taxon>Pezizomycotina</taxon>
        <taxon>Eurotiomycetes</taxon>
        <taxon>Chaetothyriomycetidae</taxon>
        <taxon>Chaetothyriales</taxon>
        <taxon>Herpotrichiellaceae</taxon>
        <taxon>Phialophora</taxon>
    </lineage>
</organism>
<feature type="compositionally biased region" description="Polar residues" evidence="2">
    <location>
        <begin position="1"/>
        <end position="11"/>
    </location>
</feature>
<dbReference type="Proteomes" id="UP000054266">
    <property type="component" value="Unassembled WGS sequence"/>
</dbReference>
<dbReference type="InterPro" id="IPR011611">
    <property type="entry name" value="PfkB_dom"/>
</dbReference>
<dbReference type="GO" id="GO:0016798">
    <property type="term" value="F:hydrolase activity, acting on glycosyl bonds"/>
    <property type="evidence" value="ECO:0007669"/>
    <property type="project" value="TreeGrafter"/>
</dbReference>
<dbReference type="InterPro" id="IPR029056">
    <property type="entry name" value="Ribokinase-like"/>
</dbReference>
<evidence type="ECO:0000313" key="5">
    <source>
        <dbReference type="Proteomes" id="UP000054266"/>
    </source>
</evidence>
<proteinExistence type="predicted"/>
<name>A0A0D2GM54_9EURO</name>
<dbReference type="GO" id="GO:0004730">
    <property type="term" value="F:pseudouridylate synthase activity"/>
    <property type="evidence" value="ECO:0007669"/>
    <property type="project" value="TreeGrafter"/>
</dbReference>
<dbReference type="CDD" id="cd01941">
    <property type="entry name" value="YeiC_kinase_like"/>
    <property type="match status" value="1"/>
</dbReference>
<dbReference type="GO" id="GO:0005737">
    <property type="term" value="C:cytoplasm"/>
    <property type="evidence" value="ECO:0007669"/>
    <property type="project" value="TreeGrafter"/>
</dbReference>
<feature type="compositionally biased region" description="Polar residues" evidence="2">
    <location>
        <begin position="76"/>
        <end position="93"/>
    </location>
</feature>
<dbReference type="PANTHER" id="PTHR42909">
    <property type="entry name" value="ZGC:136858"/>
    <property type="match status" value="1"/>
</dbReference>
<keyword evidence="5" id="KW-1185">Reference proteome</keyword>
<gene>
    <name evidence="4" type="ORF">PV04_01580</name>
</gene>
<evidence type="ECO:0000256" key="1">
    <source>
        <dbReference type="ARBA" id="ARBA00022723"/>
    </source>
</evidence>
<dbReference type="GO" id="GO:0046872">
    <property type="term" value="F:metal ion binding"/>
    <property type="evidence" value="ECO:0007669"/>
    <property type="project" value="UniProtKB-KW"/>
</dbReference>
<dbReference type="SUPFAM" id="SSF53613">
    <property type="entry name" value="Ribokinase-like"/>
    <property type="match status" value="1"/>
</dbReference>
<dbReference type="STRING" id="5601.A0A0D2GM54"/>
<feature type="domain" description="Carbohydrate kinase PfkB" evidence="3">
    <location>
        <begin position="384"/>
        <end position="434"/>
    </location>
</feature>
<evidence type="ECO:0000256" key="2">
    <source>
        <dbReference type="SAM" id="MobiDB-lite"/>
    </source>
</evidence>
<dbReference type="Pfam" id="PF00294">
    <property type="entry name" value="PfkB"/>
    <property type="match status" value="2"/>
</dbReference>
<dbReference type="Gene3D" id="3.40.1190.20">
    <property type="match status" value="1"/>
</dbReference>